<accession>A0A5M9MWM5</accession>
<dbReference type="GO" id="GO:0006520">
    <property type="term" value="P:amino acid metabolic process"/>
    <property type="evidence" value="ECO:0007669"/>
    <property type="project" value="UniProtKB-ARBA"/>
</dbReference>
<protein>
    <recommendedName>
        <fullName evidence="1">aspartate kinase</fullName>
        <ecNumber evidence="1">2.7.2.4</ecNumber>
    </recommendedName>
</protein>
<dbReference type="EC" id="2.7.2.4" evidence="1"/>
<comment type="caution">
    <text evidence="6">The sequence shown here is derived from an EMBL/GenBank/DDBJ whole genome shotgun (WGS) entry which is preliminary data.</text>
</comment>
<evidence type="ECO:0000256" key="2">
    <source>
        <dbReference type="ARBA" id="ARBA00022741"/>
    </source>
</evidence>
<dbReference type="RefSeq" id="XP_033430669.1">
    <property type="nucleotide sequence ID" value="XM_033564912.1"/>
</dbReference>
<dbReference type="GO" id="GO:0046394">
    <property type="term" value="P:carboxylic acid biosynthetic process"/>
    <property type="evidence" value="ECO:0007669"/>
    <property type="project" value="UniProtKB-ARBA"/>
</dbReference>
<keyword evidence="4" id="KW-0067">ATP-binding</keyword>
<keyword evidence="3" id="KW-0808">Transferase</keyword>
<evidence type="ECO:0000259" key="5">
    <source>
        <dbReference type="Pfam" id="PF22468"/>
    </source>
</evidence>
<dbReference type="InterPro" id="IPR045865">
    <property type="entry name" value="ACT-like_dom_sf"/>
</dbReference>
<dbReference type="GO" id="GO:0004072">
    <property type="term" value="F:aspartate kinase activity"/>
    <property type="evidence" value="ECO:0007669"/>
    <property type="project" value="UniProtKB-EC"/>
</dbReference>
<dbReference type="Gene3D" id="3.30.2130.10">
    <property type="entry name" value="VC0802-like"/>
    <property type="match status" value="1"/>
</dbReference>
<dbReference type="InterPro" id="IPR054352">
    <property type="entry name" value="ACT_Aspartokinase"/>
</dbReference>
<sequence>MSNVTLALHESPQLDASPSAMAGHMSSLRKACEEIRQANLGPVEVKTGFAMVSLVGDGAGTDASFIGMCCDAIAENGIYIEMTAMLASRLGLSLVVKDEELLAAMKVVYKCLGDL</sequence>
<dbReference type="EMBL" id="QUQM01000002">
    <property type="protein sequence ID" value="KAA8651308.1"/>
    <property type="molecule type" value="Genomic_DNA"/>
</dbReference>
<dbReference type="GO" id="GO:0005524">
    <property type="term" value="F:ATP binding"/>
    <property type="evidence" value="ECO:0007669"/>
    <property type="project" value="UniProtKB-KW"/>
</dbReference>
<reference evidence="6 7" key="1">
    <citation type="submission" date="2019-08" db="EMBL/GenBank/DDBJ databases">
        <title>The genome sequence of a newly discovered highly antifungal drug resistant Aspergillus species, Aspergillus tanneri NIH 1004.</title>
        <authorList>
            <person name="Mounaud S."/>
            <person name="Singh I."/>
            <person name="Joardar V."/>
            <person name="Pakala S."/>
            <person name="Pakala S."/>
            <person name="Venepally P."/>
            <person name="Chung J.K."/>
            <person name="Losada L."/>
            <person name="Nierman W.C."/>
        </authorList>
    </citation>
    <scope>NUCLEOTIDE SEQUENCE [LARGE SCALE GENOMIC DNA]</scope>
    <source>
        <strain evidence="6 7">NIH1004</strain>
    </source>
</reference>
<dbReference type="GeneID" id="54322891"/>
<dbReference type="AlphaFoldDB" id="A0A5M9MWM5"/>
<keyword evidence="2" id="KW-0547">Nucleotide-binding</keyword>
<evidence type="ECO:0000256" key="1">
    <source>
        <dbReference type="ARBA" id="ARBA00013059"/>
    </source>
</evidence>
<dbReference type="SUPFAM" id="SSF55021">
    <property type="entry name" value="ACT-like"/>
    <property type="match status" value="1"/>
</dbReference>
<keyword evidence="3" id="KW-0418">Kinase</keyword>
<dbReference type="VEuPathDB" id="FungiDB:EYZ11_002603"/>
<evidence type="ECO:0000256" key="3">
    <source>
        <dbReference type="ARBA" id="ARBA00022777"/>
    </source>
</evidence>
<proteinExistence type="predicted"/>
<evidence type="ECO:0000256" key="4">
    <source>
        <dbReference type="ARBA" id="ARBA00022840"/>
    </source>
</evidence>
<organism evidence="6 7">
    <name type="scientific">Aspergillus tanneri</name>
    <dbReference type="NCBI Taxonomy" id="1220188"/>
    <lineage>
        <taxon>Eukaryota</taxon>
        <taxon>Fungi</taxon>
        <taxon>Dikarya</taxon>
        <taxon>Ascomycota</taxon>
        <taxon>Pezizomycotina</taxon>
        <taxon>Eurotiomycetes</taxon>
        <taxon>Eurotiomycetidae</taxon>
        <taxon>Eurotiales</taxon>
        <taxon>Aspergillaceae</taxon>
        <taxon>Aspergillus</taxon>
        <taxon>Aspergillus subgen. Circumdati</taxon>
    </lineage>
</organism>
<evidence type="ECO:0000313" key="7">
    <source>
        <dbReference type="Proteomes" id="UP000324241"/>
    </source>
</evidence>
<dbReference type="Proteomes" id="UP000324241">
    <property type="component" value="Unassembled WGS sequence"/>
</dbReference>
<feature type="domain" description="Aspartokinase ACT" evidence="5">
    <location>
        <begin position="52"/>
        <end position="110"/>
    </location>
</feature>
<evidence type="ECO:0000313" key="6">
    <source>
        <dbReference type="EMBL" id="KAA8651308.1"/>
    </source>
</evidence>
<gene>
    <name evidence="6" type="ORF">ATNIH1004_000189</name>
</gene>
<name>A0A5M9MWM5_9EURO</name>
<dbReference type="Pfam" id="PF22468">
    <property type="entry name" value="ACT_9"/>
    <property type="match status" value="1"/>
</dbReference>